<accession>A0A4Z0F894</accession>
<dbReference type="RefSeq" id="WP_135282428.1">
    <property type="nucleotide sequence ID" value="NZ_SRIO01000015.1"/>
</dbReference>
<feature type="transmembrane region" description="Helical" evidence="1">
    <location>
        <begin position="321"/>
        <end position="340"/>
    </location>
</feature>
<dbReference type="AlphaFoldDB" id="A0A4Z0F894"/>
<feature type="transmembrane region" description="Helical" evidence="1">
    <location>
        <begin position="242"/>
        <end position="261"/>
    </location>
</feature>
<feature type="transmembrane region" description="Helical" evidence="1">
    <location>
        <begin position="62"/>
        <end position="85"/>
    </location>
</feature>
<dbReference type="EMBL" id="SRIO01000015">
    <property type="protein sequence ID" value="TFZ81790.1"/>
    <property type="molecule type" value="Genomic_DNA"/>
</dbReference>
<feature type="transmembrane region" description="Helical" evidence="1">
    <location>
        <begin position="346"/>
        <end position="366"/>
    </location>
</feature>
<evidence type="ECO:0000313" key="4">
    <source>
        <dbReference type="Proteomes" id="UP000297890"/>
    </source>
</evidence>
<reference evidence="3 4" key="1">
    <citation type="journal article" date="2019" name="ISME J.">
        <title>Candidatus Macondimonas diazotrophica, a novel gammaproteobacterial genus dominating crude-oil-contaminated coastal sediments.</title>
        <authorList>
            <person name="Karthikeyan S."/>
            <person name="Konstantinidis K."/>
        </authorList>
    </citation>
    <scope>NUCLEOTIDE SEQUENCE [LARGE SCALE GENOMIC DNA]</scope>
    <source>
        <strain evidence="3 4">KTK01</strain>
    </source>
</reference>
<feature type="transmembrane region" description="Helical" evidence="1">
    <location>
        <begin position="172"/>
        <end position="190"/>
    </location>
</feature>
<evidence type="ECO:0000313" key="3">
    <source>
        <dbReference type="EMBL" id="TFZ81790.1"/>
    </source>
</evidence>
<feature type="transmembrane region" description="Helical" evidence="1">
    <location>
        <begin position="140"/>
        <end position="160"/>
    </location>
</feature>
<keyword evidence="1" id="KW-1133">Transmembrane helix</keyword>
<evidence type="ECO:0000256" key="1">
    <source>
        <dbReference type="SAM" id="Phobius"/>
    </source>
</evidence>
<gene>
    <name evidence="3" type="ORF">E4680_10800</name>
</gene>
<feature type="transmembrane region" description="Helical" evidence="1">
    <location>
        <begin position="281"/>
        <end position="300"/>
    </location>
</feature>
<dbReference type="Pfam" id="PF07786">
    <property type="entry name" value="HGSNAT_cat"/>
    <property type="match status" value="1"/>
</dbReference>
<organism evidence="3 4">
    <name type="scientific">Candidatus Macondimonas diazotrophica</name>
    <dbReference type="NCBI Taxonomy" id="2305248"/>
    <lineage>
        <taxon>Bacteria</taxon>
        <taxon>Pseudomonadati</taxon>
        <taxon>Pseudomonadota</taxon>
        <taxon>Gammaproteobacteria</taxon>
        <taxon>Chromatiales</taxon>
        <taxon>Ectothiorhodospiraceae</taxon>
        <taxon>Candidatus Macondimonas</taxon>
    </lineage>
</organism>
<dbReference type="InterPro" id="IPR012429">
    <property type="entry name" value="HGSNAT_cat"/>
</dbReference>
<name>A0A4Z0F894_9GAMM</name>
<sequence length="397" mass="43199">MTVRADPLVHTDVVPDTAPPAASQRVFSIDLARGAAVFFMIAVHTLWMFGSREAQADSSFGHWVHVAGQGACAFLITMGFSFMVVRDQRLGSALRRGAVILLVAYGLNVLKFIVPIYVFGTMPEAFIAAYGWHSPLTLTQALYLIGTGDILAMAGISFFLIGLVRHFVTHKYGVLALAFGAVGFSALVRGTRIGYPPVDAVLDLLWGTEWNVYFPVFPWIANILVGMFLGMVYREHGRDELALLRAAGALGLILLIGGGLVTMTDWDYHFNDFFHTGPGGAVYLIGAGLCVFYLGARFLAVPLRHQRGFRAALTYLSRHVTTLYVVQWTLICWAMGLIGYQTLGVWQVAGMMPVMIAATLLIEYAVRRAAGLMRGGWAIGDVPAVPDGVPRGRGQPD</sequence>
<feature type="transmembrane region" description="Helical" evidence="1">
    <location>
        <begin position="210"/>
        <end position="230"/>
    </location>
</feature>
<dbReference type="OrthoDB" id="2521581at2"/>
<feature type="transmembrane region" description="Helical" evidence="1">
    <location>
        <begin position="31"/>
        <end position="50"/>
    </location>
</feature>
<comment type="caution">
    <text evidence="3">The sequence shown here is derived from an EMBL/GenBank/DDBJ whole genome shotgun (WGS) entry which is preliminary data.</text>
</comment>
<keyword evidence="1" id="KW-0812">Transmembrane</keyword>
<keyword evidence="4" id="KW-1185">Reference proteome</keyword>
<dbReference type="Proteomes" id="UP000297890">
    <property type="component" value="Unassembled WGS sequence"/>
</dbReference>
<proteinExistence type="predicted"/>
<evidence type="ECO:0000259" key="2">
    <source>
        <dbReference type="Pfam" id="PF07786"/>
    </source>
</evidence>
<keyword evidence="1" id="KW-0472">Membrane</keyword>
<feature type="domain" description="Heparan-alpha-glucosaminide N-acetyltransferase catalytic" evidence="2">
    <location>
        <begin position="25"/>
        <end position="246"/>
    </location>
</feature>
<feature type="transmembrane region" description="Helical" evidence="1">
    <location>
        <begin position="97"/>
        <end position="120"/>
    </location>
</feature>
<protein>
    <submittedName>
        <fullName evidence="3">DUF1624 domain-containing protein</fullName>
    </submittedName>
</protein>